<evidence type="ECO:0000313" key="2">
    <source>
        <dbReference type="Proteomes" id="UP000292919"/>
    </source>
</evidence>
<dbReference type="InterPro" id="IPR019734">
    <property type="entry name" value="TPR_rpt"/>
</dbReference>
<gene>
    <name evidence="1" type="ORF">EB812_01095</name>
</gene>
<dbReference type="InterPro" id="IPR025191">
    <property type="entry name" value="DUF4125"/>
</dbReference>
<dbReference type="InterPro" id="IPR053137">
    <property type="entry name" value="NLR-like"/>
</dbReference>
<dbReference type="PANTHER" id="PTHR46082:SF6">
    <property type="entry name" value="AAA+ ATPASE DOMAIN-CONTAINING PROTEIN-RELATED"/>
    <property type="match status" value="1"/>
</dbReference>
<proteinExistence type="predicted"/>
<organism evidence="1 2">
    <name type="scientific">Desulfovibrio legallii</name>
    <dbReference type="NCBI Taxonomy" id="571438"/>
    <lineage>
        <taxon>Bacteria</taxon>
        <taxon>Pseudomonadati</taxon>
        <taxon>Thermodesulfobacteriota</taxon>
        <taxon>Desulfovibrionia</taxon>
        <taxon>Desulfovibrionales</taxon>
        <taxon>Desulfovibrionaceae</taxon>
        <taxon>Desulfovibrio</taxon>
    </lineage>
</organism>
<accession>A0A6H3FF32</accession>
<dbReference type="Pfam" id="PF13526">
    <property type="entry name" value="DUF4125"/>
    <property type="match status" value="1"/>
</dbReference>
<dbReference type="Pfam" id="PF13424">
    <property type="entry name" value="TPR_12"/>
    <property type="match status" value="2"/>
</dbReference>
<dbReference type="AlphaFoldDB" id="A0A6H3FF32"/>
<protein>
    <submittedName>
        <fullName evidence="1">DUF4125 family protein</fullName>
    </submittedName>
</protein>
<sequence>MWRMQSCGAWIFYRPDGRLGRKTMNMAEETAVRKEWSTALSAALAPLRAGRPAESVERLRALLVRLTPDEAVRGRVLEALGRALFAGGAGQAAEAALRESVDLLRRSRGAASPEALGALQNLAHLLLEQGDLRQSAALGQEAVRLCEAAEGPRSPRLASALLHLSAACYRQRDFAGAEACLTRARDIFSVQSPPNPELGTCLNNLARLREEHGDAREGIDLHRQALALRQRLLGECHEDTAFSLGNLGVALASDGQWAEAADTLARALDCYGRLGRADGPEAQGYRHNLEVCRQALGVTEAAPAAAGPEGHEPDTAHAALLDEIVERELAMFLSTPNEGGPAVCQQRPEGFRLMRRTTLAVLSTATLAAYAADLRRAADAGRNLMVEKYARMDERLPPLQADPRIDVITAAESAFMDAAATACPHVVQRDAGGGFARYLRCELETLSPVTLACYLEDVTRAQEQGRNLAVERCRVLARLLGKPDLESLEAAAAGAKAASVPH</sequence>
<dbReference type="SUPFAM" id="SSF48452">
    <property type="entry name" value="TPR-like"/>
    <property type="match status" value="2"/>
</dbReference>
<name>A0A6H3FF32_9BACT</name>
<comment type="caution">
    <text evidence="1">The sequence shown here is derived from an EMBL/GenBank/DDBJ whole genome shotgun (WGS) entry which is preliminary data.</text>
</comment>
<dbReference type="SMART" id="SM00028">
    <property type="entry name" value="TPR"/>
    <property type="match status" value="5"/>
</dbReference>
<evidence type="ECO:0000313" key="1">
    <source>
        <dbReference type="EMBL" id="TBH81905.1"/>
    </source>
</evidence>
<dbReference type="Gene3D" id="1.25.40.10">
    <property type="entry name" value="Tetratricopeptide repeat domain"/>
    <property type="match status" value="2"/>
</dbReference>
<dbReference type="PANTHER" id="PTHR46082">
    <property type="entry name" value="ATP/GTP-BINDING PROTEIN-RELATED"/>
    <property type="match status" value="1"/>
</dbReference>
<reference evidence="1 2" key="1">
    <citation type="submission" date="2018-12" db="EMBL/GenBank/DDBJ databases">
        <title>First genome draft of Desulfovibrio legallis sp. nov.</title>
        <authorList>
            <person name="Ben Dhia O."/>
            <person name="Najjari A."/>
            <person name="Ferjani R."/>
            <person name="Fhoula I."/>
            <person name="Fardeau M.-L."/>
            <person name="Boudabbous A."/>
            <person name="Ouzari H.I."/>
        </authorList>
    </citation>
    <scope>NUCLEOTIDE SEQUENCE [LARGE SCALE GENOMIC DNA]</scope>
    <source>
        <strain evidence="1 2">H1T</strain>
    </source>
</reference>
<dbReference type="InterPro" id="IPR011990">
    <property type="entry name" value="TPR-like_helical_dom_sf"/>
</dbReference>
<keyword evidence="2" id="KW-1185">Reference proteome</keyword>
<dbReference type="Proteomes" id="UP000292919">
    <property type="component" value="Unassembled WGS sequence"/>
</dbReference>
<dbReference type="EMBL" id="SIXC01000001">
    <property type="protein sequence ID" value="TBH81905.1"/>
    <property type="molecule type" value="Genomic_DNA"/>
</dbReference>